<accession>A0AAV1HZ72</accession>
<gene>
    <name evidence="1" type="ORF">CVIRNUC_002029</name>
</gene>
<proteinExistence type="predicted"/>
<protein>
    <submittedName>
        <fullName evidence="1">Uncharacterized protein</fullName>
    </submittedName>
</protein>
<sequence>MFIPKANREVLQRALSRGNALMVTAVEIDFAFAAASSVSATCRAVLSAAALWRSMGRGRSGEAFTPALDTLPSVSADNELADMESRTASIVDELRSAGGQVQALYLTGLPQTGKVTAGLAAARQLLSSGHWEAAYYADLSGCISPTSAAFAILAAFGVPSESPDASLLLAWLSRNMAMPAGLVIRIPADLPESIVGHISHLLQRLLKVSPQLQLIVCGEEPLKLQRVSTAEVQLPSLPYDAAMQLLSAATPKEGSLDDIRSICAACTASPLLLQLCSRALQHGLLTPSELASGFQSTSDDSRQLTWLIRSLGCSLSEHLTYALMLMAHLTAPFDAATAAEMLNLAGKEGAAQGRLAALTHAGLLTQQHHSHGGQTWSMHASIRDAARDVADELGISCLAAKWSMVEYQRRALTRLMALHGASARISAARLLDRGQAHALEALAWALDARAPAAVHEYADIIWRCMPLLQPRLDASQRQALCEARAPRTPAALPQQHA</sequence>
<dbReference type="EMBL" id="CAUYUE010000003">
    <property type="protein sequence ID" value="CAK0750935.1"/>
    <property type="molecule type" value="Genomic_DNA"/>
</dbReference>
<organism evidence="1 2">
    <name type="scientific">Coccomyxa viridis</name>
    <dbReference type="NCBI Taxonomy" id="1274662"/>
    <lineage>
        <taxon>Eukaryota</taxon>
        <taxon>Viridiplantae</taxon>
        <taxon>Chlorophyta</taxon>
        <taxon>core chlorophytes</taxon>
        <taxon>Trebouxiophyceae</taxon>
        <taxon>Trebouxiophyceae incertae sedis</taxon>
        <taxon>Coccomyxaceae</taxon>
        <taxon>Coccomyxa</taxon>
    </lineage>
</organism>
<dbReference type="AlphaFoldDB" id="A0AAV1HZ72"/>
<evidence type="ECO:0000313" key="1">
    <source>
        <dbReference type="EMBL" id="CAK0750935.1"/>
    </source>
</evidence>
<reference evidence="1 2" key="1">
    <citation type="submission" date="2023-10" db="EMBL/GenBank/DDBJ databases">
        <authorList>
            <person name="Maclean D."/>
            <person name="Macfadyen A."/>
        </authorList>
    </citation>
    <scope>NUCLEOTIDE SEQUENCE [LARGE SCALE GENOMIC DNA]</scope>
</reference>
<dbReference type="Proteomes" id="UP001314263">
    <property type="component" value="Unassembled WGS sequence"/>
</dbReference>
<evidence type="ECO:0000313" key="2">
    <source>
        <dbReference type="Proteomes" id="UP001314263"/>
    </source>
</evidence>
<name>A0AAV1HZ72_9CHLO</name>
<comment type="caution">
    <text evidence="1">The sequence shown here is derived from an EMBL/GenBank/DDBJ whole genome shotgun (WGS) entry which is preliminary data.</text>
</comment>
<keyword evidence="2" id="KW-1185">Reference proteome</keyword>